<dbReference type="Gene3D" id="4.10.1000.10">
    <property type="entry name" value="Zinc finger, CCCH-type"/>
    <property type="match status" value="1"/>
</dbReference>
<dbReference type="AlphaFoldDB" id="A0AA88UQI5"/>
<dbReference type="PANTHER" id="PTHR18934:SF221">
    <property type="entry name" value="ATP-DEPENDENT RNA HELICASE DHX34-RELATED"/>
    <property type="match status" value="1"/>
</dbReference>
<proteinExistence type="predicted"/>
<evidence type="ECO:0000313" key="13">
    <source>
        <dbReference type="EMBL" id="KAK2990631.1"/>
    </source>
</evidence>
<sequence length="1034" mass="117485">MASSPTSSSYSSYSSPFASSSASKFTGLPVAALRHKIVEKIQENRVTLIVGETGCVSSFDKWSLFSFLDHEGKSSQVPLYLLEENMEPILCTQPRRFAVVAVARMVAKTRDCEVGGEIGYHIGHSRVFSARSKIIFKTAGVLLEEMREKGLNALKYKVIILDEVHERSVESDLVLVCVKQLLLKNNDLRVVLMSATADIARYREYFKDLGRDERVEVLAIPSTGRHTIYQHRITYLEQMPELLGMSSEELSLAYCSGPSPSSAVANMKPEVHKLIHGLVLHIHKNEPDIEKSILVFLPTYRALEKQWFFLKPFSSAFKVHILHSSIDTVQALNAMRIWKSHRKVILATNIAESSVTIPKVAYVIDSCRSLQVFWDSNRKAESAELVWVSKSQAEQRKGRTGRTCDGHTYRLVTGSFFSRLEAYEPPSILRLSLRQQVLLICCAESKAINDPKGLLQKALDPPDPEVVEDAFSLLVQIRALEKASPRGRYEPTFYGRLLASFSLSFDASVLIIKFGEVGMLREGILIGILMDTQPMPILRPFGQDVMFAEYNDNYFSGDSKTTGLTGRKEVALMANLSAFEFWQRVFKDKQRLERLKQLFKFDETKDTRISLPKIEEEWCSFHNLVQSSLHHIAEIYEEILNSLHRFRPKFLVNSDGVPTYYDPYEFEHTCLLKYEQDEETNSFEHLEPLGEITKCIAVPFVDPTYFQMNKVAEKFATIIKEIRLLYTEEDVSRTQHEYINNDNCHDSGEASLCTFFAMGMCNRGNECLFSHSLQAIRPPCRFFFSFKGCRNGELCSFSHDLVHQASSSVGSSKCQPEDEQADASLLLQLFPTPSDGCILLLDDTDFHFSSQLSCHYDPSSIISTTSLAASSVSYPLLTGIRILWGLSHPYQTIYSNAGEYAVPWEEVKCVLWFPRFDSYAENSEAQKAVAETFFEYLAIRMIADALCEVKVIITMNNIRFSQMQVEKLGRDSFFFLKESFLFDETSFGVLFDKVTSKKPMLTSKSISYVFYFQPPTDIQFGDYATVIRQQLLEV</sequence>
<keyword evidence="4" id="KW-0378">Hydrolase</keyword>
<dbReference type="InterPro" id="IPR001650">
    <property type="entry name" value="Helicase_C-like"/>
</dbReference>
<evidence type="ECO:0000256" key="3">
    <source>
        <dbReference type="ARBA" id="ARBA00022771"/>
    </source>
</evidence>
<dbReference type="InterPro" id="IPR000571">
    <property type="entry name" value="Znf_CCCH"/>
</dbReference>
<feature type="domain" description="Helicase ATP-binding" evidence="11">
    <location>
        <begin position="72"/>
        <end position="215"/>
    </location>
</feature>
<dbReference type="InterPro" id="IPR036855">
    <property type="entry name" value="Znf_CCCH_sf"/>
</dbReference>
<comment type="catalytic activity">
    <reaction evidence="7">
        <text>ATP + H2O = ADP + phosphate + H(+)</text>
        <dbReference type="Rhea" id="RHEA:13065"/>
        <dbReference type="ChEBI" id="CHEBI:15377"/>
        <dbReference type="ChEBI" id="CHEBI:15378"/>
        <dbReference type="ChEBI" id="CHEBI:30616"/>
        <dbReference type="ChEBI" id="CHEBI:43474"/>
        <dbReference type="ChEBI" id="CHEBI:456216"/>
        <dbReference type="EC" id="3.6.4.13"/>
    </reaction>
</comment>
<evidence type="ECO:0000256" key="4">
    <source>
        <dbReference type="ARBA" id="ARBA00022801"/>
    </source>
</evidence>
<dbReference type="EC" id="3.6.4.13" evidence="1"/>
<dbReference type="SUPFAM" id="SSF52540">
    <property type="entry name" value="P-loop containing nucleoside triphosphate hydrolases"/>
    <property type="match status" value="1"/>
</dbReference>
<keyword evidence="5" id="KW-0067">ATP-binding</keyword>
<dbReference type="GO" id="GO:0003724">
    <property type="term" value="F:RNA helicase activity"/>
    <property type="evidence" value="ECO:0007669"/>
    <property type="project" value="UniProtKB-EC"/>
</dbReference>
<dbReference type="CDD" id="cd18791">
    <property type="entry name" value="SF2_C_RHA"/>
    <property type="match status" value="1"/>
</dbReference>
<dbReference type="GO" id="GO:0016787">
    <property type="term" value="F:hydrolase activity"/>
    <property type="evidence" value="ECO:0007669"/>
    <property type="project" value="UniProtKB-KW"/>
</dbReference>
<accession>A0AA88UQI5</accession>
<name>A0AA88UQI5_9ASTE</name>
<feature type="domain" description="C3H1-type" evidence="10">
    <location>
        <begin position="747"/>
        <end position="774"/>
    </location>
</feature>
<keyword evidence="14" id="KW-1185">Reference proteome</keyword>
<feature type="domain" description="Helicase C-terminal" evidence="12">
    <location>
        <begin position="274"/>
        <end position="445"/>
    </location>
</feature>
<dbReference type="Gene3D" id="3.40.50.300">
    <property type="entry name" value="P-loop containing nucleotide triphosphate hydrolases"/>
    <property type="match status" value="2"/>
</dbReference>
<keyword evidence="5" id="KW-0347">Helicase</keyword>
<dbReference type="GO" id="GO:0003723">
    <property type="term" value="F:RNA binding"/>
    <property type="evidence" value="ECO:0007669"/>
    <property type="project" value="TreeGrafter"/>
</dbReference>
<dbReference type="CDD" id="cd17917">
    <property type="entry name" value="DEXHc_RHA-like"/>
    <property type="match status" value="1"/>
</dbReference>
<reference evidence="13" key="1">
    <citation type="submission" date="2022-12" db="EMBL/GenBank/DDBJ databases">
        <title>Draft genome assemblies for two species of Escallonia (Escalloniales).</title>
        <authorList>
            <person name="Chanderbali A."/>
            <person name="Dervinis C."/>
            <person name="Anghel I."/>
            <person name="Soltis D."/>
            <person name="Soltis P."/>
            <person name="Zapata F."/>
        </authorList>
    </citation>
    <scope>NUCLEOTIDE SEQUENCE</scope>
    <source>
        <strain evidence="13">UCBG92.1500</strain>
        <tissue evidence="13">Leaf</tissue>
    </source>
</reference>
<dbReference type="Proteomes" id="UP001187471">
    <property type="component" value="Unassembled WGS sequence"/>
</dbReference>
<dbReference type="Gene3D" id="1.20.120.1080">
    <property type="match status" value="1"/>
</dbReference>
<dbReference type="SUPFAM" id="SSF90229">
    <property type="entry name" value="CCCH zinc finger"/>
    <property type="match status" value="2"/>
</dbReference>
<dbReference type="GO" id="GO:0008270">
    <property type="term" value="F:zinc ion binding"/>
    <property type="evidence" value="ECO:0007669"/>
    <property type="project" value="UniProtKB-KW"/>
</dbReference>
<evidence type="ECO:0000256" key="5">
    <source>
        <dbReference type="ARBA" id="ARBA00022806"/>
    </source>
</evidence>
<evidence type="ECO:0000259" key="11">
    <source>
        <dbReference type="PROSITE" id="PS51192"/>
    </source>
</evidence>
<gene>
    <name evidence="13" type="ORF">RJ640_019911</name>
</gene>
<evidence type="ECO:0000256" key="6">
    <source>
        <dbReference type="ARBA" id="ARBA00022833"/>
    </source>
</evidence>
<keyword evidence="2 8" id="KW-0479">Metal-binding</keyword>
<evidence type="ECO:0000256" key="9">
    <source>
        <dbReference type="SAM" id="MobiDB-lite"/>
    </source>
</evidence>
<dbReference type="Pfam" id="PF00271">
    <property type="entry name" value="Helicase_C"/>
    <property type="match status" value="1"/>
</dbReference>
<evidence type="ECO:0000259" key="12">
    <source>
        <dbReference type="PROSITE" id="PS51194"/>
    </source>
</evidence>
<dbReference type="PROSITE" id="PS51194">
    <property type="entry name" value="HELICASE_CTER"/>
    <property type="match status" value="1"/>
</dbReference>
<dbReference type="SMART" id="SM00487">
    <property type="entry name" value="DEXDc"/>
    <property type="match status" value="1"/>
</dbReference>
<keyword evidence="5" id="KW-0547">Nucleotide-binding</keyword>
<feature type="region of interest" description="Disordered" evidence="9">
    <location>
        <begin position="1"/>
        <end position="22"/>
    </location>
</feature>
<evidence type="ECO:0000256" key="2">
    <source>
        <dbReference type="ARBA" id="ARBA00022723"/>
    </source>
</evidence>
<dbReference type="PROSITE" id="PS50103">
    <property type="entry name" value="ZF_C3H1"/>
    <property type="match status" value="2"/>
</dbReference>
<dbReference type="InterPro" id="IPR027417">
    <property type="entry name" value="P-loop_NTPase"/>
</dbReference>
<feature type="non-terminal residue" evidence="13">
    <location>
        <position position="1034"/>
    </location>
</feature>
<evidence type="ECO:0000259" key="10">
    <source>
        <dbReference type="PROSITE" id="PS50103"/>
    </source>
</evidence>
<evidence type="ECO:0000256" key="1">
    <source>
        <dbReference type="ARBA" id="ARBA00012552"/>
    </source>
</evidence>
<evidence type="ECO:0000256" key="7">
    <source>
        <dbReference type="ARBA" id="ARBA00047984"/>
    </source>
</evidence>
<feature type="zinc finger region" description="C3H1-type" evidence="8">
    <location>
        <begin position="747"/>
        <end position="774"/>
    </location>
</feature>
<dbReference type="PANTHER" id="PTHR18934">
    <property type="entry name" value="ATP-DEPENDENT RNA HELICASE"/>
    <property type="match status" value="1"/>
</dbReference>
<dbReference type="SMART" id="SM00490">
    <property type="entry name" value="HELICc"/>
    <property type="match status" value="1"/>
</dbReference>
<organism evidence="13 14">
    <name type="scientific">Escallonia rubra</name>
    <dbReference type="NCBI Taxonomy" id="112253"/>
    <lineage>
        <taxon>Eukaryota</taxon>
        <taxon>Viridiplantae</taxon>
        <taxon>Streptophyta</taxon>
        <taxon>Embryophyta</taxon>
        <taxon>Tracheophyta</taxon>
        <taxon>Spermatophyta</taxon>
        <taxon>Magnoliopsida</taxon>
        <taxon>eudicotyledons</taxon>
        <taxon>Gunneridae</taxon>
        <taxon>Pentapetalae</taxon>
        <taxon>asterids</taxon>
        <taxon>campanulids</taxon>
        <taxon>Escalloniales</taxon>
        <taxon>Escalloniaceae</taxon>
        <taxon>Escallonia</taxon>
    </lineage>
</organism>
<evidence type="ECO:0000313" key="14">
    <source>
        <dbReference type="Proteomes" id="UP001187471"/>
    </source>
</evidence>
<dbReference type="InterPro" id="IPR014001">
    <property type="entry name" value="Helicase_ATP-bd"/>
</dbReference>
<dbReference type="PROSITE" id="PS51192">
    <property type="entry name" value="HELICASE_ATP_BIND_1"/>
    <property type="match status" value="1"/>
</dbReference>
<feature type="domain" description="C3H1-type" evidence="10">
    <location>
        <begin position="775"/>
        <end position="802"/>
    </location>
</feature>
<keyword evidence="6 8" id="KW-0862">Zinc</keyword>
<comment type="caution">
    <text evidence="13">The sequence shown here is derived from an EMBL/GenBank/DDBJ whole genome shotgun (WGS) entry which is preliminary data.</text>
</comment>
<keyword evidence="3 8" id="KW-0863">Zinc-finger</keyword>
<dbReference type="SMART" id="SM00356">
    <property type="entry name" value="ZnF_C3H1"/>
    <property type="match status" value="2"/>
</dbReference>
<dbReference type="EMBL" id="JAVXUO010000638">
    <property type="protein sequence ID" value="KAK2990631.1"/>
    <property type="molecule type" value="Genomic_DNA"/>
</dbReference>
<feature type="zinc finger region" description="C3H1-type" evidence="8">
    <location>
        <begin position="775"/>
        <end position="802"/>
    </location>
</feature>
<protein>
    <recommendedName>
        <fullName evidence="1">RNA helicase</fullName>
        <ecNumber evidence="1">3.6.4.13</ecNumber>
    </recommendedName>
</protein>
<evidence type="ECO:0000256" key="8">
    <source>
        <dbReference type="PROSITE-ProRule" id="PRU00723"/>
    </source>
</evidence>